<reference evidence="2 3" key="1">
    <citation type="journal article" date="2015" name="Genome Biol. Evol.">
        <title>The genome of winter moth (Operophtera brumata) provides a genomic perspective on sexual dimorphism and phenology.</title>
        <authorList>
            <person name="Derks M.F."/>
            <person name="Smit S."/>
            <person name="Salis L."/>
            <person name="Schijlen E."/>
            <person name="Bossers A."/>
            <person name="Mateman C."/>
            <person name="Pijl A.S."/>
            <person name="de Ridder D."/>
            <person name="Groenen M.A."/>
            <person name="Visser M.E."/>
            <person name="Megens H.J."/>
        </authorList>
    </citation>
    <scope>NUCLEOTIDE SEQUENCE [LARGE SCALE GENOMIC DNA]</scope>
    <source>
        <strain evidence="2">WM2013NL</strain>
        <tissue evidence="2">Head and thorax</tissue>
    </source>
</reference>
<feature type="compositionally biased region" description="Polar residues" evidence="1">
    <location>
        <begin position="492"/>
        <end position="526"/>
    </location>
</feature>
<evidence type="ECO:0000313" key="2">
    <source>
        <dbReference type="EMBL" id="KOB78313.1"/>
    </source>
</evidence>
<feature type="region of interest" description="Disordered" evidence="1">
    <location>
        <begin position="1174"/>
        <end position="1221"/>
    </location>
</feature>
<comment type="caution">
    <text evidence="2">The sequence shown here is derived from an EMBL/GenBank/DDBJ whole genome shotgun (WGS) entry which is preliminary data.</text>
</comment>
<feature type="compositionally biased region" description="Basic and acidic residues" evidence="1">
    <location>
        <begin position="65"/>
        <end position="81"/>
    </location>
</feature>
<feature type="compositionally biased region" description="Polar residues" evidence="1">
    <location>
        <begin position="461"/>
        <end position="470"/>
    </location>
</feature>
<feature type="compositionally biased region" description="Basic and acidic residues" evidence="1">
    <location>
        <begin position="265"/>
        <end position="284"/>
    </location>
</feature>
<sequence>MDSDEEENPGPVTAPAEANSGSAVNSLILDYYKKFGRKRDLEQYFSLSTAQSDVKDPSGTFWRKMKSENDSTDSGEKKSDSSQELQKIQILNRSQCLLPSSLKKALRMLLNILMKNRITSQRKLEWDSLADVGYANESDRKTSASSLSTLERLALKQQYSNNDTKLDSIVEPPTAHSTPLDENEAKSKSKKGVGKKSTKIYKKDVDYLEVNMPHTSENNPPQSINVNLTKHIFFNVEKDGKVTVENVHKDVSVSPEKNVETSVPPRDRMDKEMQTSLTKSKDTSAPKPVQIPPQKVPVLISLNTLRRQSHRKKLRMARKKIKSKKVGKEHIPVQEKNAEQLSEAESFEYMPGHMYNQNQLTANERSGNTAGNKSSLESSGPLTTDSSNVSKHSFTKDLEKSIDILRAALQRGGDDTNLRKQLIKQVCERLLKSKYRDDESSSAFLSGLSFSSKKLGLGEGNLTTTSTSDNSGEKLNRPKKSILRNDKFNSGALASTSQSAPNLPTATNSEKLVSSNLMKNLTTSNTDSDMSRKDKSSSDNVPKTSSQELYQRYLDALKREEAYKRHLRDKEMFLKQKLVCSDSAIKAPTRPDPKLNNRLKDLIKDLTRNNYDDGSGDASKLEGGPNSSREYDRCVPNMSQRSHSVFTLSSGCNSDQNKKQNLKKRLQSDLPKPGTSKEHYCCSSHHSPKYKTCVVDSSVQVSMMPPCDNSSREHRNLSPRRNEKGESPRSLAKVVPNDATEDIKYVCLCNNKTIPDVPDNFLIFKCSRLSKGNQEETSSNASCFTRNGSPRKNKDSPNLPMSVVQCSNKTSAENVSEMKTTTKSSQTNFLLKMLRRRSSDLSPNSSYIDSNKCSPKNYNCSVGNRKPVDSKVYEATRCLQTEISINPRIPEPSLSDIIIITDCANLVSEHCREISKPEPSLSDINVLTDCANLVNDHFREVSKLSLSDLSSRQTHNVERPYRSGSSKSSGTSKEIGELFEDNYNTYANKGKTFNDKEKVGQGSESDRSEKYTIPIQGTNMTLMVSIGSNERKNKPKDMIGQCVGTERNEVTEQGTSLAEECSKSVQYDVGLSSNQTDHNSNNVGIPKDQIKHPCTMNLATQDPIFNTFPKTSPVNDRKPFRRANTGGDSFEKCAPSCSCGCSGDKENCVKNCEELKKSYSKEIGIQKDFSSSCPQAPIVSGNGPNKPTKPNMEKQNDCSMPSTSKNLCEGNSDQPSDKCKISESETDPILEMIQNITKKYSKKDFEKNKRKKCFKEIMAVLNYLLETEDNIDPTDDLCITTEKPPKPCEKPDKKSPCLPKKTDKPYCQESKIPSCITESSDCPQSTDIPGTSSDSPTCKVLNKIRKECERYHQKRCKIHSGKKCDISSSTSANCDHCRRVHHCSCRTHKCKGHKKCEKIQKKAIAYNLILQTSESISEETVCNDQMRQLQNIVVKVPSQRKQCGNVPFQEMCAKIESRMPPCSPKTNPCRSGSRPNESEISSMEEFLRKSQACCSVREYLEQNRPDFIAKSSQRQNCLRIVSDSRCPDDLYEYPMLCPMCAPILKQ</sequence>
<protein>
    <recommendedName>
        <fullName evidence="4">ALMS motif domain-containing protein</fullName>
    </recommendedName>
</protein>
<feature type="compositionally biased region" description="Low complexity" evidence="1">
    <location>
        <begin position="963"/>
        <end position="972"/>
    </location>
</feature>
<feature type="region of interest" description="Disordered" evidence="1">
    <location>
        <begin position="49"/>
        <end position="82"/>
    </location>
</feature>
<feature type="compositionally biased region" description="Basic and acidic residues" evidence="1">
    <location>
        <begin position="326"/>
        <end position="338"/>
    </location>
</feature>
<name>A0A0L7LS60_OPEBR</name>
<feature type="region of interest" description="Disordered" evidence="1">
    <location>
        <begin position="704"/>
        <end position="733"/>
    </location>
</feature>
<feature type="compositionally biased region" description="Basic residues" evidence="1">
    <location>
        <begin position="188"/>
        <end position="197"/>
    </location>
</feature>
<feature type="region of interest" description="Disordered" evidence="1">
    <location>
        <begin position="607"/>
        <end position="634"/>
    </location>
</feature>
<feature type="region of interest" description="Disordered" evidence="1">
    <location>
        <begin position="164"/>
        <end position="197"/>
    </location>
</feature>
<evidence type="ECO:0000256" key="1">
    <source>
        <dbReference type="SAM" id="MobiDB-lite"/>
    </source>
</evidence>
<proteinExistence type="predicted"/>
<feature type="region of interest" description="Disordered" evidence="1">
    <location>
        <begin position="774"/>
        <end position="801"/>
    </location>
</feature>
<feature type="compositionally biased region" description="Basic and acidic residues" evidence="1">
    <location>
        <begin position="710"/>
        <end position="727"/>
    </location>
</feature>
<dbReference type="EMBL" id="JTDY01000201">
    <property type="protein sequence ID" value="KOB78313.1"/>
    <property type="molecule type" value="Genomic_DNA"/>
</dbReference>
<feature type="compositionally biased region" description="Basic residues" evidence="1">
    <location>
        <begin position="307"/>
        <end position="325"/>
    </location>
</feature>
<evidence type="ECO:0008006" key="4">
    <source>
        <dbReference type="Google" id="ProtNLM"/>
    </source>
</evidence>
<feature type="compositionally biased region" description="Polar residues" evidence="1">
    <location>
        <begin position="774"/>
        <end position="790"/>
    </location>
</feature>
<keyword evidence="3" id="KW-1185">Reference proteome</keyword>
<evidence type="ECO:0000313" key="3">
    <source>
        <dbReference type="Proteomes" id="UP000037510"/>
    </source>
</evidence>
<accession>A0A0L7LS60</accession>
<gene>
    <name evidence="2" type="ORF">OBRU01_02683</name>
</gene>
<feature type="region of interest" description="Disordered" evidence="1">
    <location>
        <begin position="647"/>
        <end position="678"/>
    </location>
</feature>
<feature type="region of interest" description="Disordered" evidence="1">
    <location>
        <begin position="456"/>
        <end position="547"/>
    </location>
</feature>
<feature type="region of interest" description="Disordered" evidence="1">
    <location>
        <begin position="949"/>
        <end position="972"/>
    </location>
</feature>
<feature type="region of interest" description="Disordered" evidence="1">
    <location>
        <begin position="363"/>
        <end position="391"/>
    </location>
</feature>
<dbReference type="Proteomes" id="UP000037510">
    <property type="component" value="Unassembled WGS sequence"/>
</dbReference>
<feature type="region of interest" description="Disordered" evidence="1">
    <location>
        <begin position="307"/>
        <end position="340"/>
    </location>
</feature>
<organism evidence="2 3">
    <name type="scientific">Operophtera brumata</name>
    <name type="common">Winter moth</name>
    <name type="synonym">Phalaena brumata</name>
    <dbReference type="NCBI Taxonomy" id="104452"/>
    <lineage>
        <taxon>Eukaryota</taxon>
        <taxon>Metazoa</taxon>
        <taxon>Ecdysozoa</taxon>
        <taxon>Arthropoda</taxon>
        <taxon>Hexapoda</taxon>
        <taxon>Insecta</taxon>
        <taxon>Pterygota</taxon>
        <taxon>Neoptera</taxon>
        <taxon>Endopterygota</taxon>
        <taxon>Lepidoptera</taxon>
        <taxon>Glossata</taxon>
        <taxon>Ditrysia</taxon>
        <taxon>Geometroidea</taxon>
        <taxon>Geometridae</taxon>
        <taxon>Larentiinae</taxon>
        <taxon>Operophtera</taxon>
    </lineage>
</organism>
<feature type="compositionally biased region" description="Polar residues" evidence="1">
    <location>
        <begin position="1197"/>
        <end position="1214"/>
    </location>
</feature>
<feature type="region of interest" description="Disordered" evidence="1">
    <location>
        <begin position="253"/>
        <end position="291"/>
    </location>
</feature>